<reference evidence="4" key="1">
    <citation type="submission" date="2021-06" db="EMBL/GenBank/DDBJ databases">
        <authorList>
            <person name="Hodson N. C."/>
            <person name="Mongue J. A."/>
            <person name="Jaron S. K."/>
        </authorList>
    </citation>
    <scope>NUCLEOTIDE SEQUENCE</scope>
</reference>
<comment type="caution">
    <text evidence="4">The sequence shown here is derived from an EMBL/GenBank/DDBJ whole genome shotgun (WGS) entry which is preliminary data.</text>
</comment>
<keyword evidence="3" id="KW-0131">Cell cycle</keyword>
<dbReference type="InterPro" id="IPR024990">
    <property type="entry name" value="Apc1"/>
</dbReference>
<keyword evidence="2" id="KW-0498">Mitosis</keyword>
<dbReference type="GO" id="GO:0005680">
    <property type="term" value="C:anaphase-promoting complex"/>
    <property type="evidence" value="ECO:0007669"/>
    <property type="project" value="InterPro"/>
</dbReference>
<evidence type="ECO:0000256" key="1">
    <source>
        <dbReference type="ARBA" id="ARBA00022618"/>
    </source>
</evidence>
<keyword evidence="5" id="KW-1185">Reference proteome</keyword>
<evidence type="ECO:0008006" key="6">
    <source>
        <dbReference type="Google" id="ProtNLM"/>
    </source>
</evidence>
<name>A0A8J2L037_9HEXA</name>
<dbReference type="PANTHER" id="PTHR12827:SF3">
    <property type="entry name" value="ANAPHASE-PROMOTING COMPLEX SUBUNIT 1"/>
    <property type="match status" value="1"/>
</dbReference>
<dbReference type="GO" id="GO:0031145">
    <property type="term" value="P:anaphase-promoting complex-dependent catabolic process"/>
    <property type="evidence" value="ECO:0007669"/>
    <property type="project" value="TreeGrafter"/>
</dbReference>
<dbReference type="OrthoDB" id="26401at2759"/>
<dbReference type="GO" id="GO:0051301">
    <property type="term" value="P:cell division"/>
    <property type="evidence" value="ECO:0007669"/>
    <property type="project" value="UniProtKB-KW"/>
</dbReference>
<dbReference type="PANTHER" id="PTHR12827">
    <property type="entry name" value="MEIOTIC CHECKPOINT REGULATOR TSG24 FAMILY MEMBER"/>
    <property type="match status" value="1"/>
</dbReference>
<sequence length="1297" mass="144947">MEFITASSWKVITPYGQQLRDKLPWYPQELCNDWPHQASAMSFGESSIIKYGLSYPRRTGLDSADEGDFVEYTEYFQNPSKSADGHVEECFVHRGVCVLSLGPIGGPSYLKGIYRPLNSYGTGIGIRSVVKAEFSRCIEGVPGPVEGKESYICLAERAGISLYSENSCDSQVTYLPEFHIERILPCNLGLLVIPVRQDSDSSSSPDKNLYILSHPIKQVSRVWFRSNPAQDYVEYNGAGERLLGCDKDLCVFWSLKHDKIILRRLVKLEAADIMHSAAITMTNTFFQTASHDQTSTNPVRPLTPHPNLNLYSPFRRPSTSNGNRPSVNKEGSNIYMWPAMDQNSMNDASMNHGLAHGFYPPHICVYDEAEAYLRNLFHIDLAKGRWEVPHKFRFATAAPSYSISSKNRIALLSQIRTRIYLHGVDVNSGKKLCHYCIKDVQDFGCSNGERDGISFIVILQTTGELKIGWFDNDFQIACSTVIQPDLRDSYDIKNIHNVFYGDTIVCGVQSSSKGEKVLVELKNYHKNGLICKTIDGFKRELNYRIVVQIIAKYMENSPKPKFMEIEGVKVQSFFDYEWLAFLQVIDDVVSAEAVNQRGVLASKMLRVLESLKENIKIHASAGNYLEKLQQLEATITKFTKSKAGKKTVPSKPKSVFLKFSELMMKDNPSNENHFEDLPDVMQILLDNPDDVRNLERLVNIKASEASYAPALEILIADVLLRNQTKVKFDWPEAVVRAVGRFDYLSGINPLNSVMKDKVFQVFTPYRERDEVNEEVTWMSHVLKMQIFSEDRRLEEVCRLLDSASPLVIDVEQRAEMSDHEYVEEQEKNLLQLVQVAFSAPVGRAAFTLRTEEKNFANLTSHIFLPKLCISGKCATKGTSIDLNDSDLPASYTSWPTFHNAVASALAVRFIDSPADAWFAYNKTKTNEGSEQAGMVLGFGLNGILSSMPPTLRHEYLAKENSFTTMSMLLGLSANLAGTGDIQTWKLVSLHISAMLPACTTELEIPRFATLVAPLSLGLLFLGTHNSHIAKVLLGEISKRYSPLSVFGTNAFNNSATNVNIAEMSAISPDREAHTLCAGFGLGFVNLGKGRLNDGSLEEGIDGILRRFVVGGPKPAHPHAGVLDEEEVMNQYGQSLPSLWEEYRCCHIEEGDNVNVDVTSPAAIIAVSLIYLRSGNEAVLKWLSPPSTLHLLDGVRPDLLVLRALASILVFDHVSEPNVMWLEDTLMPEALIEKALKQPDKNSRTDHESINQAWASIMCGYCLGLGIRFAGTSDAKYALGLEKYKFFDFAVIYNPKLL</sequence>
<dbReference type="GO" id="GO:0007091">
    <property type="term" value="P:metaphase/anaphase transition of mitotic cell cycle"/>
    <property type="evidence" value="ECO:0007669"/>
    <property type="project" value="TreeGrafter"/>
</dbReference>
<evidence type="ECO:0000313" key="5">
    <source>
        <dbReference type="Proteomes" id="UP000708208"/>
    </source>
</evidence>
<organism evidence="4 5">
    <name type="scientific">Allacma fusca</name>
    <dbReference type="NCBI Taxonomy" id="39272"/>
    <lineage>
        <taxon>Eukaryota</taxon>
        <taxon>Metazoa</taxon>
        <taxon>Ecdysozoa</taxon>
        <taxon>Arthropoda</taxon>
        <taxon>Hexapoda</taxon>
        <taxon>Collembola</taxon>
        <taxon>Symphypleona</taxon>
        <taxon>Sminthuridae</taxon>
        <taxon>Allacma</taxon>
    </lineage>
</organism>
<evidence type="ECO:0000256" key="2">
    <source>
        <dbReference type="ARBA" id="ARBA00022776"/>
    </source>
</evidence>
<proteinExistence type="predicted"/>
<evidence type="ECO:0000313" key="4">
    <source>
        <dbReference type="EMBL" id="CAG7822625.1"/>
    </source>
</evidence>
<dbReference type="GO" id="GO:0060090">
    <property type="term" value="F:molecular adaptor activity"/>
    <property type="evidence" value="ECO:0007669"/>
    <property type="project" value="TreeGrafter"/>
</dbReference>
<evidence type="ECO:0000256" key="3">
    <source>
        <dbReference type="ARBA" id="ARBA00023306"/>
    </source>
</evidence>
<dbReference type="GO" id="GO:0070979">
    <property type="term" value="P:protein K11-linked ubiquitination"/>
    <property type="evidence" value="ECO:0007669"/>
    <property type="project" value="TreeGrafter"/>
</dbReference>
<accession>A0A8J2L037</accession>
<protein>
    <recommendedName>
        <fullName evidence="6">Anaphase-promoting complex subunit 1</fullName>
    </recommendedName>
</protein>
<keyword evidence="1" id="KW-0132">Cell division</keyword>
<dbReference type="EMBL" id="CAJVCH010526942">
    <property type="protein sequence ID" value="CAG7822625.1"/>
    <property type="molecule type" value="Genomic_DNA"/>
</dbReference>
<dbReference type="Proteomes" id="UP000708208">
    <property type="component" value="Unassembled WGS sequence"/>
</dbReference>
<gene>
    <name evidence="4" type="ORF">AFUS01_LOCUS32887</name>
</gene>